<evidence type="ECO:0000256" key="5">
    <source>
        <dbReference type="ARBA" id="ARBA00023002"/>
    </source>
</evidence>
<evidence type="ECO:0000256" key="1">
    <source>
        <dbReference type="ARBA" id="ARBA00001947"/>
    </source>
</evidence>
<keyword evidence="4" id="KW-0862">Zinc</keyword>
<name>A0A6A0HB70_HYAAZ</name>
<reference evidence="6" key="3">
    <citation type="submission" date="2019-06" db="EMBL/GenBank/DDBJ databases">
        <authorList>
            <person name="Poynton C."/>
            <person name="Hasenbein S."/>
            <person name="Benoit J.B."/>
            <person name="Sepulveda M.S."/>
            <person name="Poelchau M.F."/>
            <person name="Murali S.C."/>
            <person name="Chen S."/>
            <person name="Glastad K.M."/>
            <person name="Werren J.H."/>
            <person name="Vineis J.H."/>
            <person name="Bowen J.L."/>
            <person name="Friedrich M."/>
            <person name="Jones J."/>
            <person name="Robertson H.M."/>
            <person name="Feyereisen R."/>
            <person name="Mechler-Hickson A."/>
            <person name="Mathers N."/>
            <person name="Lee C.E."/>
            <person name="Colbourne J.K."/>
            <person name="Biales A."/>
            <person name="Johnston J.S."/>
            <person name="Wellborn G.A."/>
            <person name="Rosendale A.J."/>
            <person name="Cridge A.G."/>
            <person name="Munoz-Torres M.C."/>
            <person name="Bain P.A."/>
            <person name="Manny A.R."/>
            <person name="Major K.M."/>
            <person name="Lambert F.N."/>
            <person name="Vulpe C.D."/>
            <person name="Tuck P."/>
            <person name="Blalock B.J."/>
            <person name="Lin Y.-Y."/>
            <person name="Smith M.E."/>
            <person name="Ochoa-Acuna H."/>
            <person name="Chen M.-J.M."/>
            <person name="Childers C.P."/>
            <person name="Qu J."/>
            <person name="Dugan S."/>
            <person name="Lee S.L."/>
            <person name="Chao H."/>
            <person name="Dinh H."/>
            <person name="Han Y."/>
            <person name="Doddapaneni H."/>
            <person name="Worley K.C."/>
            <person name="Muzny D.M."/>
            <person name="Gibbs R.A."/>
            <person name="Richards S."/>
        </authorList>
    </citation>
    <scope>NUCLEOTIDE SEQUENCE</scope>
    <source>
        <strain evidence="6">HAZT.00-mixed</strain>
        <tissue evidence="6">Whole organism</tissue>
    </source>
</reference>
<keyword evidence="3" id="KW-0479">Metal-binding</keyword>
<evidence type="ECO:0000256" key="3">
    <source>
        <dbReference type="ARBA" id="ARBA00022723"/>
    </source>
</evidence>
<dbReference type="SUPFAM" id="SSF50129">
    <property type="entry name" value="GroES-like"/>
    <property type="match status" value="1"/>
</dbReference>
<comment type="similarity">
    <text evidence="2">Belongs to the zinc-containing alcohol dehydrogenase family.</text>
</comment>
<dbReference type="GO" id="GO:0046872">
    <property type="term" value="F:metal ion binding"/>
    <property type="evidence" value="ECO:0007669"/>
    <property type="project" value="UniProtKB-KW"/>
</dbReference>
<keyword evidence="5" id="KW-0560">Oxidoreductase</keyword>
<evidence type="ECO:0000256" key="4">
    <source>
        <dbReference type="ARBA" id="ARBA00022833"/>
    </source>
</evidence>
<dbReference type="PANTHER" id="PTHR43161">
    <property type="entry name" value="SORBITOL DEHYDROGENASE"/>
    <property type="match status" value="1"/>
</dbReference>
<dbReference type="GO" id="GO:0006062">
    <property type="term" value="P:sorbitol catabolic process"/>
    <property type="evidence" value="ECO:0007669"/>
    <property type="project" value="TreeGrafter"/>
</dbReference>
<dbReference type="InterPro" id="IPR011032">
    <property type="entry name" value="GroES-like_sf"/>
</dbReference>
<comment type="caution">
    <text evidence="6">The sequence shown here is derived from an EMBL/GenBank/DDBJ whole genome shotgun (WGS) entry which is preliminary data.</text>
</comment>
<dbReference type="Gene3D" id="3.40.50.720">
    <property type="entry name" value="NAD(P)-binding Rossmann-like Domain"/>
    <property type="match status" value="1"/>
</dbReference>
<comment type="cofactor">
    <cofactor evidence="1">
        <name>Zn(2+)</name>
        <dbReference type="ChEBI" id="CHEBI:29105"/>
    </cofactor>
</comment>
<dbReference type="Gene3D" id="3.90.180.10">
    <property type="entry name" value="Medium-chain alcohol dehydrogenases, catalytic domain"/>
    <property type="match status" value="1"/>
</dbReference>
<reference evidence="6" key="1">
    <citation type="submission" date="2014-08" db="EMBL/GenBank/DDBJ databases">
        <authorList>
            <person name="Murali S."/>
            <person name="Richards S."/>
            <person name="Bandaranaike D."/>
            <person name="Bellair M."/>
            <person name="Blankenburg K."/>
            <person name="Chao H."/>
            <person name="Dinh H."/>
            <person name="Doddapaneni H."/>
            <person name="Dugan-Rocha S."/>
            <person name="Elkadiri S."/>
            <person name="Gnanaolivu R."/>
            <person name="Hughes D."/>
            <person name="Lee S."/>
            <person name="Li M."/>
            <person name="Ming W."/>
            <person name="Munidasa M."/>
            <person name="Muniz J."/>
            <person name="Nguyen L."/>
            <person name="Osuji N."/>
            <person name="Pu L.-L."/>
            <person name="Puazo M."/>
            <person name="Skinner E."/>
            <person name="Qu C."/>
            <person name="Quiroz J."/>
            <person name="Raj R."/>
            <person name="Weissenberger G."/>
            <person name="Xin Y."/>
            <person name="Zou X."/>
            <person name="Han Y."/>
            <person name="Worley K."/>
            <person name="Muzny D."/>
            <person name="Gibbs R."/>
        </authorList>
    </citation>
    <scope>NUCLEOTIDE SEQUENCE</scope>
    <source>
        <strain evidence="6">HAZT.00-mixed</strain>
        <tissue evidence="6">Whole organism</tissue>
    </source>
</reference>
<dbReference type="EMBL" id="JQDR03002550">
    <property type="protein sequence ID" value="KAA0203030.1"/>
    <property type="molecule type" value="Genomic_DNA"/>
</dbReference>
<accession>A0A6A0HB70</accession>
<dbReference type="AlphaFoldDB" id="A0A6A0HB70"/>
<feature type="non-terminal residue" evidence="6">
    <location>
        <position position="93"/>
    </location>
</feature>
<gene>
    <name evidence="6" type="ORF">HAZT_HAZT012137</name>
</gene>
<organism evidence="6">
    <name type="scientific">Hyalella azteca</name>
    <name type="common">Amphipod</name>
    <dbReference type="NCBI Taxonomy" id="294128"/>
    <lineage>
        <taxon>Eukaryota</taxon>
        <taxon>Metazoa</taxon>
        <taxon>Ecdysozoa</taxon>
        <taxon>Arthropoda</taxon>
        <taxon>Crustacea</taxon>
        <taxon>Multicrustacea</taxon>
        <taxon>Malacostraca</taxon>
        <taxon>Eumalacostraca</taxon>
        <taxon>Peracarida</taxon>
        <taxon>Amphipoda</taxon>
        <taxon>Senticaudata</taxon>
        <taxon>Talitrida</taxon>
        <taxon>Talitroidea</taxon>
        <taxon>Hyalellidae</taxon>
        <taxon>Hyalella</taxon>
    </lineage>
</organism>
<reference evidence="6" key="2">
    <citation type="journal article" date="2018" name="Environ. Sci. Technol.">
        <title>The Toxicogenome of Hyalella azteca: A Model for Sediment Ecotoxicology and Evolutionary Toxicology.</title>
        <authorList>
            <person name="Poynton H.C."/>
            <person name="Hasenbein S."/>
            <person name="Benoit J.B."/>
            <person name="Sepulveda M.S."/>
            <person name="Poelchau M.F."/>
            <person name="Hughes D.S.T."/>
            <person name="Murali S.C."/>
            <person name="Chen S."/>
            <person name="Glastad K.M."/>
            <person name="Goodisman M.A.D."/>
            <person name="Werren J.H."/>
            <person name="Vineis J.H."/>
            <person name="Bowen J.L."/>
            <person name="Friedrich M."/>
            <person name="Jones J."/>
            <person name="Robertson H.M."/>
            <person name="Feyereisen R."/>
            <person name="Mechler-Hickson A."/>
            <person name="Mathers N."/>
            <person name="Lee C.E."/>
            <person name="Colbourne J.K."/>
            <person name="Biales A."/>
            <person name="Johnston J.S."/>
            <person name="Wellborn G.A."/>
            <person name="Rosendale A.J."/>
            <person name="Cridge A.G."/>
            <person name="Munoz-Torres M.C."/>
            <person name="Bain P.A."/>
            <person name="Manny A.R."/>
            <person name="Major K.M."/>
            <person name="Lambert F.N."/>
            <person name="Vulpe C.D."/>
            <person name="Tuck P."/>
            <person name="Blalock B.J."/>
            <person name="Lin Y.Y."/>
            <person name="Smith M.E."/>
            <person name="Ochoa-Acuna H."/>
            <person name="Chen M.M."/>
            <person name="Childers C.P."/>
            <person name="Qu J."/>
            <person name="Dugan S."/>
            <person name="Lee S.L."/>
            <person name="Chao H."/>
            <person name="Dinh H."/>
            <person name="Han Y."/>
            <person name="Doddapaneni H."/>
            <person name="Worley K.C."/>
            <person name="Muzny D.M."/>
            <person name="Gibbs R.A."/>
            <person name="Richards S."/>
        </authorList>
    </citation>
    <scope>NUCLEOTIDE SEQUENCE</scope>
    <source>
        <strain evidence="6">HAZT.00-mixed</strain>
        <tissue evidence="6">Whole organism</tissue>
    </source>
</reference>
<evidence type="ECO:0000256" key="2">
    <source>
        <dbReference type="ARBA" id="ARBA00008072"/>
    </source>
</evidence>
<sequence>MPCHRCEYCMTGRYNLCQLITKVFMSPDKGNLCHYYRHPAAFCHKLPENVSLEEGAFLEPLSCAVHAVRRAGVTLGTRLLICGAGPIGVLSMM</sequence>
<evidence type="ECO:0000313" key="6">
    <source>
        <dbReference type="EMBL" id="KAA0203030.1"/>
    </source>
</evidence>
<dbReference type="Proteomes" id="UP000711488">
    <property type="component" value="Unassembled WGS sequence"/>
</dbReference>
<dbReference type="PANTHER" id="PTHR43161:SF9">
    <property type="entry name" value="SORBITOL DEHYDROGENASE"/>
    <property type="match status" value="1"/>
</dbReference>
<dbReference type="GO" id="GO:0003939">
    <property type="term" value="F:L-iditol 2-dehydrogenase (NAD+) activity"/>
    <property type="evidence" value="ECO:0007669"/>
    <property type="project" value="TreeGrafter"/>
</dbReference>
<protein>
    <submittedName>
        <fullName evidence="6">Uncharacterized protein</fullName>
    </submittedName>
</protein>
<proteinExistence type="inferred from homology"/>